<keyword evidence="1" id="KW-0175">Coiled coil</keyword>
<keyword evidence="4" id="KW-1185">Reference proteome</keyword>
<sequence length="187" mass="21541">MSIFDFNIQIIPIMHVPVGNGYAALVAELKEGIKKIDEEKAKRDALQKKVDERQKLLDEIKIKKESEVETNKSTKQVSPIELHEYESINESCRKRLVTKTYTEEDKARWDKEFRSKYQELVKDAQRKRLLAKQGDRVKEEEGIDSDSDEDKEGDVVVSTEPSNKRGGKPGSRGRGRGGRRRLVKQKK</sequence>
<reference evidence="3 4" key="1">
    <citation type="submission" date="2015-10" db="EMBL/GenBank/DDBJ databases">
        <title>Genome analyses suggest a sexual origin of heterokaryosis in a supposedly ancient asexual fungus.</title>
        <authorList>
            <person name="Ropars J."/>
            <person name="Sedzielewska K."/>
            <person name="Noel J."/>
            <person name="Charron P."/>
            <person name="Farinelli L."/>
            <person name="Marton T."/>
            <person name="Kruger M."/>
            <person name="Pelin A."/>
            <person name="Brachmann A."/>
            <person name="Corradi N."/>
        </authorList>
    </citation>
    <scope>NUCLEOTIDE SEQUENCE [LARGE SCALE GENOMIC DNA]</scope>
    <source>
        <strain evidence="3 4">A4</strain>
    </source>
</reference>
<dbReference type="VEuPathDB" id="FungiDB:RhiirA1_471751"/>
<gene>
    <name evidence="3" type="ORF">RhiirA4_541334</name>
</gene>
<feature type="region of interest" description="Disordered" evidence="2">
    <location>
        <begin position="128"/>
        <end position="187"/>
    </location>
</feature>
<evidence type="ECO:0000256" key="1">
    <source>
        <dbReference type="SAM" id="Coils"/>
    </source>
</evidence>
<feature type="compositionally biased region" description="Basic residues" evidence="2">
    <location>
        <begin position="165"/>
        <end position="187"/>
    </location>
</feature>
<name>A0A2I1GAU0_9GLOM</name>
<protein>
    <submittedName>
        <fullName evidence="3">Uncharacterized protein</fullName>
    </submittedName>
</protein>
<evidence type="ECO:0000256" key="2">
    <source>
        <dbReference type="SAM" id="MobiDB-lite"/>
    </source>
</evidence>
<organism evidence="3 4">
    <name type="scientific">Rhizophagus irregularis</name>
    <dbReference type="NCBI Taxonomy" id="588596"/>
    <lineage>
        <taxon>Eukaryota</taxon>
        <taxon>Fungi</taxon>
        <taxon>Fungi incertae sedis</taxon>
        <taxon>Mucoromycota</taxon>
        <taxon>Glomeromycotina</taxon>
        <taxon>Glomeromycetes</taxon>
        <taxon>Glomerales</taxon>
        <taxon>Glomeraceae</taxon>
        <taxon>Rhizophagus</taxon>
    </lineage>
</organism>
<comment type="caution">
    <text evidence="3">The sequence shown here is derived from an EMBL/GenBank/DDBJ whole genome shotgun (WGS) entry which is preliminary data.</text>
</comment>
<dbReference type="VEuPathDB" id="FungiDB:FUN_003305"/>
<accession>A0A2I1GAU0</accession>
<feature type="coiled-coil region" evidence="1">
    <location>
        <begin position="29"/>
        <end position="63"/>
    </location>
</feature>
<dbReference type="AlphaFoldDB" id="A0A2I1GAU0"/>
<proteinExistence type="predicted"/>
<dbReference type="Proteomes" id="UP000234323">
    <property type="component" value="Unassembled WGS sequence"/>
</dbReference>
<dbReference type="EMBL" id="LLXI01000274">
    <property type="protein sequence ID" value="PKY43744.1"/>
    <property type="molecule type" value="Genomic_DNA"/>
</dbReference>
<evidence type="ECO:0000313" key="4">
    <source>
        <dbReference type="Proteomes" id="UP000234323"/>
    </source>
</evidence>
<feature type="compositionally biased region" description="Acidic residues" evidence="2">
    <location>
        <begin position="141"/>
        <end position="152"/>
    </location>
</feature>
<evidence type="ECO:0000313" key="3">
    <source>
        <dbReference type="EMBL" id="PKY43744.1"/>
    </source>
</evidence>